<dbReference type="AlphaFoldDB" id="A0A645IP79"/>
<sequence>MHPANPHIYIHHVLHHVHSGGQGSRTSSKETQPADIVAIEGGNAGSDGQVCLGFIAGKQGRLHISGKFPLFPAAAHHLFENQPAFLCPGNILRGNIANASRIDRLFSHPGGKS</sequence>
<protein>
    <submittedName>
        <fullName evidence="1">Uncharacterized protein</fullName>
    </submittedName>
</protein>
<reference evidence="1" key="1">
    <citation type="submission" date="2019-08" db="EMBL/GenBank/DDBJ databases">
        <authorList>
            <person name="Kucharzyk K."/>
            <person name="Murdoch R.W."/>
            <person name="Higgins S."/>
            <person name="Loffler F."/>
        </authorList>
    </citation>
    <scope>NUCLEOTIDE SEQUENCE</scope>
</reference>
<comment type="caution">
    <text evidence="1">The sequence shown here is derived from an EMBL/GenBank/DDBJ whole genome shotgun (WGS) entry which is preliminary data.</text>
</comment>
<name>A0A645IP79_9ZZZZ</name>
<organism evidence="1">
    <name type="scientific">bioreactor metagenome</name>
    <dbReference type="NCBI Taxonomy" id="1076179"/>
    <lineage>
        <taxon>unclassified sequences</taxon>
        <taxon>metagenomes</taxon>
        <taxon>ecological metagenomes</taxon>
    </lineage>
</organism>
<accession>A0A645IP79</accession>
<evidence type="ECO:0000313" key="1">
    <source>
        <dbReference type="EMBL" id="MPN53047.1"/>
    </source>
</evidence>
<dbReference type="EMBL" id="VSSQ01119762">
    <property type="protein sequence ID" value="MPN53047.1"/>
    <property type="molecule type" value="Genomic_DNA"/>
</dbReference>
<gene>
    <name evidence="1" type="ORF">SDC9_200710</name>
</gene>
<proteinExistence type="predicted"/>